<keyword evidence="1" id="KW-0472">Membrane</keyword>
<dbReference type="AlphaFoldDB" id="A0A2C5Y9N7"/>
<dbReference type="OrthoDB" id="5360701at2759"/>
<dbReference type="Proteomes" id="UP000226431">
    <property type="component" value="Unassembled WGS sequence"/>
</dbReference>
<comment type="caution">
    <text evidence="2">The sequence shown here is derived from an EMBL/GenBank/DDBJ whole genome shotgun (WGS) entry which is preliminary data.</text>
</comment>
<keyword evidence="3" id="KW-1185">Reference proteome</keyword>
<feature type="transmembrane region" description="Helical" evidence="1">
    <location>
        <begin position="212"/>
        <end position="233"/>
    </location>
</feature>
<reference evidence="2 3" key="1">
    <citation type="submission" date="2017-06" db="EMBL/GenBank/DDBJ databases">
        <title>Ant-infecting Ophiocordyceps genomes reveal a high diversity of potential behavioral manipulation genes and a possible major role for enterotoxins.</title>
        <authorList>
            <person name="De Bekker C."/>
            <person name="Evans H.C."/>
            <person name="Brachmann A."/>
            <person name="Hughes D.P."/>
        </authorList>
    </citation>
    <scope>NUCLEOTIDE SEQUENCE [LARGE SCALE GENOMIC DNA]</scope>
    <source>
        <strain evidence="2 3">Map16</strain>
    </source>
</reference>
<feature type="transmembrane region" description="Helical" evidence="1">
    <location>
        <begin position="239"/>
        <end position="265"/>
    </location>
</feature>
<accession>A0A2C5Y9N7</accession>
<sequence length="344" mass="38207">MDLNSNKTMAQDATPIPEAIQASQKKLLSTNSIPTSQQTTEALRACHTAASTLHAKIKRAEAESRASASRLALLGAERTGSKLPIDAKLQDVVNRVSRAAYTIITNPNIEMKPDFLALYVKIQQQLGRPESLPSVLELYATKPKPVSKNGEIRYLRQRPNSISKAVEVEVADLALRTAIEAKHLDSALGIIEASYSKKAFKRHKLLKRATPAALAVSSLPFTIYGLSTGYALYCQNTMDILTATTMCVIGFSGYFITVGSLGLIAKLSYKDHMKRVTWTPGTPLRYRWLREEERAALDAVACAWGFREEFRHGEETGADWEGLKEYMGYRQMILDRVEFMEGMS</sequence>
<keyword evidence="1" id="KW-0812">Transmembrane</keyword>
<keyword evidence="1" id="KW-1133">Transmembrane helix</keyword>
<gene>
    <name evidence="2" type="ORF">CDD80_2850</name>
</gene>
<organism evidence="2 3">
    <name type="scientific">Ophiocordyceps camponoti-rufipedis</name>
    <dbReference type="NCBI Taxonomy" id="2004952"/>
    <lineage>
        <taxon>Eukaryota</taxon>
        <taxon>Fungi</taxon>
        <taxon>Dikarya</taxon>
        <taxon>Ascomycota</taxon>
        <taxon>Pezizomycotina</taxon>
        <taxon>Sordariomycetes</taxon>
        <taxon>Hypocreomycetidae</taxon>
        <taxon>Hypocreales</taxon>
        <taxon>Ophiocordycipitaceae</taxon>
        <taxon>Ophiocordyceps</taxon>
    </lineage>
</organism>
<name>A0A2C5Y9N7_9HYPO</name>
<dbReference type="EMBL" id="NJES01000253">
    <property type="protein sequence ID" value="PHH74778.1"/>
    <property type="molecule type" value="Genomic_DNA"/>
</dbReference>
<proteinExistence type="predicted"/>
<evidence type="ECO:0000313" key="3">
    <source>
        <dbReference type="Proteomes" id="UP000226431"/>
    </source>
</evidence>
<protein>
    <submittedName>
        <fullName evidence="2">Uncharacterized protein</fullName>
    </submittedName>
</protein>
<evidence type="ECO:0000256" key="1">
    <source>
        <dbReference type="SAM" id="Phobius"/>
    </source>
</evidence>
<evidence type="ECO:0000313" key="2">
    <source>
        <dbReference type="EMBL" id="PHH74778.1"/>
    </source>
</evidence>